<dbReference type="GO" id="GO:0009982">
    <property type="term" value="F:pseudouridine synthase activity"/>
    <property type="evidence" value="ECO:0007669"/>
    <property type="project" value="EnsemblFungi"/>
</dbReference>
<dbReference type="InterPro" id="IPR001656">
    <property type="entry name" value="PsdUridine_synth_TruD"/>
</dbReference>
<dbReference type="EMBL" id="KV453841">
    <property type="protein sequence ID" value="ODV92145.1"/>
    <property type="molecule type" value="Genomic_DNA"/>
</dbReference>
<protein>
    <recommendedName>
        <fullName evidence="4">TRUD domain-containing protein</fullName>
    </recommendedName>
</protein>
<keyword evidence="3" id="KW-0413">Isomerase</keyword>
<dbReference type="Proteomes" id="UP000095023">
    <property type="component" value="Unassembled WGS sequence"/>
</dbReference>
<dbReference type="InterPro" id="IPR020119">
    <property type="entry name" value="PsdUridine_synth_TruD_CS"/>
</dbReference>
<dbReference type="PIRSF" id="PIRSF037016">
    <property type="entry name" value="Pseudouridin_synth_euk_prd"/>
    <property type="match status" value="1"/>
</dbReference>
<comment type="similarity">
    <text evidence="1">Belongs to the pseudouridine synthase TruD family.</text>
</comment>
<dbReference type="InterPro" id="IPR011760">
    <property type="entry name" value="PsdUridine_synth_TruD_insert"/>
</dbReference>
<dbReference type="GO" id="GO:0005737">
    <property type="term" value="C:cytoplasm"/>
    <property type="evidence" value="ECO:0007669"/>
    <property type="project" value="EnsemblFungi"/>
</dbReference>
<evidence type="ECO:0000313" key="6">
    <source>
        <dbReference type="Proteomes" id="UP000095023"/>
    </source>
</evidence>
<evidence type="ECO:0000256" key="3">
    <source>
        <dbReference type="ARBA" id="ARBA00023235"/>
    </source>
</evidence>
<dbReference type="Gene3D" id="3.30.2350.20">
    <property type="entry name" value="TruD, catalytic domain"/>
    <property type="match status" value="2"/>
</dbReference>
<sequence length="614" mass="69682">MEEPAPKRVKLENKVGISESDVGITEFVNADVAGFDGVLKQRYTDFLVNEIDPAGNVIHLLDLGPDVPKPAKDGERQKEDTGEVKTAFEVDQSNKDMLTELVGAEFYEEIESVWKKGGEVVSPESFEEKDRRTQVHVSIRNTFESRLDSKTLDDNKIKVFRSSGESRRNRNQKRPVSQAAKDLAKIVKEKYGEVKDYVHMAVYKENKETMNVASLLGRFLRMNHSQISYAGTKDRRGVTVQKFSLYKAKIDRLVHLNAALKGISLGNFSYEDSEVSLGDLKGNEFIITIRRLRPEQIQDLENGLNNLKEKGFVNYFGMQRFGTFSISTHEIGKRILSGNYKEAVDLILSTEEFVHTPTNESDSAKEARRIWKEERDAEAALKLMPKQRSAEYAVLTVLTKASNDYFNAIMAIPKNLRVMYVHAYQSYVWNCVASERVRRGLQLLPGDMVLENRSDNDGLRQPVKTLTQSDVDSKAYSIYDIVLPTPGHDVEYPADLSVYIEVMNRDNMSPVSMERNVREFSLAGMQRHVFSIAPHLEFKVVRHKNVNDQLVYTDLEKLRSHTASTYRDVEEGDSLSVVVTFQLDSAQYATMALREAMKRDTGRQSAMMAVAVDP</sequence>
<reference evidence="6" key="1">
    <citation type="submission" date="2016-02" db="EMBL/GenBank/DDBJ databases">
        <title>Comparative genomics of biotechnologically important yeasts.</title>
        <authorList>
            <consortium name="DOE Joint Genome Institute"/>
            <person name="Riley R."/>
            <person name="Haridas S."/>
            <person name="Wolfe K.H."/>
            <person name="Lopes M.R."/>
            <person name="Hittinger C.T."/>
            <person name="Goker M."/>
            <person name="Salamov A."/>
            <person name="Wisecaver J."/>
            <person name="Long T.M."/>
            <person name="Aerts A.L."/>
            <person name="Barry K."/>
            <person name="Choi C."/>
            <person name="Clum A."/>
            <person name="Coughlan A.Y."/>
            <person name="Deshpande S."/>
            <person name="Douglass A.P."/>
            <person name="Hanson S.J."/>
            <person name="Klenk H.-P."/>
            <person name="Labutti K."/>
            <person name="Lapidus A."/>
            <person name="Lindquist E."/>
            <person name="Lipzen A."/>
            <person name="Meier-Kolthoff J.P."/>
            <person name="Ohm R.A."/>
            <person name="Otillar R.P."/>
            <person name="Pangilinan J."/>
            <person name="Peng Y."/>
            <person name="Rokas A."/>
            <person name="Rosa C.A."/>
            <person name="Scheuner C."/>
            <person name="Sibirny A.A."/>
            <person name="Slot J.C."/>
            <person name="Stielow J.B."/>
            <person name="Sun H."/>
            <person name="Kurtzman C.P."/>
            <person name="Blackwell M."/>
            <person name="Jeffries T.W."/>
            <person name="Grigoriev I.V."/>
        </authorList>
    </citation>
    <scope>NUCLEOTIDE SEQUENCE [LARGE SCALE GENOMIC DNA]</scope>
    <source>
        <strain evidence="6">NRRL Y-17796</strain>
    </source>
</reference>
<dbReference type="PANTHER" id="PTHR13326:SF21">
    <property type="entry name" value="PSEUDOURIDYLATE SYNTHASE PUS7L"/>
    <property type="match status" value="1"/>
</dbReference>
<dbReference type="NCBIfam" id="TIGR00094">
    <property type="entry name" value="tRNA_TruD_broad"/>
    <property type="match status" value="1"/>
</dbReference>
<dbReference type="GO" id="GO:0031429">
    <property type="term" value="C:box H/ACA snoRNP complex"/>
    <property type="evidence" value="ECO:0007669"/>
    <property type="project" value="EnsemblFungi"/>
</dbReference>
<evidence type="ECO:0000256" key="2">
    <source>
        <dbReference type="ARBA" id="ARBA00022694"/>
    </source>
</evidence>
<proteinExistence type="inferred from homology"/>
<evidence type="ECO:0000313" key="5">
    <source>
        <dbReference type="EMBL" id="ODV92145.1"/>
    </source>
</evidence>
<dbReference type="InterPro" id="IPR020103">
    <property type="entry name" value="PsdUridine_synth_cat_dom_sf"/>
</dbReference>
<dbReference type="AlphaFoldDB" id="A0A1E4TK59"/>
<evidence type="ECO:0000259" key="4">
    <source>
        <dbReference type="PROSITE" id="PS50984"/>
    </source>
</evidence>
<dbReference type="GO" id="GO:0031119">
    <property type="term" value="P:tRNA pseudouridine synthesis"/>
    <property type="evidence" value="ECO:0007669"/>
    <property type="project" value="EnsemblFungi"/>
</dbReference>
<dbReference type="GO" id="GO:1990481">
    <property type="term" value="P:mRNA pseudouridine synthesis"/>
    <property type="evidence" value="ECO:0007669"/>
    <property type="project" value="EnsemblFungi"/>
</dbReference>
<name>A0A1E4TK59_9ASCO</name>
<dbReference type="PROSITE" id="PS01268">
    <property type="entry name" value="UPF0024"/>
    <property type="match status" value="1"/>
</dbReference>
<dbReference type="GO" id="GO:0031120">
    <property type="term" value="P:snRNA pseudouridine synthesis"/>
    <property type="evidence" value="ECO:0007669"/>
    <property type="project" value="EnsemblFungi"/>
</dbReference>
<dbReference type="GO" id="GO:0003723">
    <property type="term" value="F:RNA binding"/>
    <property type="evidence" value="ECO:0007669"/>
    <property type="project" value="InterPro"/>
</dbReference>
<accession>A0A1E4TK59</accession>
<evidence type="ECO:0000256" key="1">
    <source>
        <dbReference type="ARBA" id="ARBA00007953"/>
    </source>
</evidence>
<feature type="domain" description="TRUD" evidence="4">
    <location>
        <begin position="311"/>
        <end position="532"/>
    </location>
</feature>
<dbReference type="InterPro" id="IPR042214">
    <property type="entry name" value="TruD_catalytic"/>
</dbReference>
<dbReference type="GO" id="GO:0000455">
    <property type="term" value="P:enzyme-directed rRNA pseudouridine synthesis"/>
    <property type="evidence" value="ECO:0007669"/>
    <property type="project" value="EnsemblFungi"/>
</dbReference>
<dbReference type="Pfam" id="PF01142">
    <property type="entry name" value="TruD"/>
    <property type="match status" value="1"/>
</dbReference>
<keyword evidence="2" id="KW-0819">tRNA processing</keyword>
<organism evidence="5 6">
    <name type="scientific">Tortispora caseinolytica NRRL Y-17796</name>
    <dbReference type="NCBI Taxonomy" id="767744"/>
    <lineage>
        <taxon>Eukaryota</taxon>
        <taxon>Fungi</taxon>
        <taxon>Dikarya</taxon>
        <taxon>Ascomycota</taxon>
        <taxon>Saccharomycotina</taxon>
        <taxon>Trigonopsidomycetes</taxon>
        <taxon>Trigonopsidales</taxon>
        <taxon>Trigonopsidaceae</taxon>
        <taxon>Tortispora</taxon>
    </lineage>
</organism>
<gene>
    <name evidence="5" type="ORF">CANCADRAFT_82618</name>
</gene>
<dbReference type="OrthoDB" id="447290at2759"/>
<dbReference type="PROSITE" id="PS50984">
    <property type="entry name" value="TRUD"/>
    <property type="match status" value="1"/>
</dbReference>
<dbReference type="SUPFAM" id="SSF55120">
    <property type="entry name" value="Pseudouridine synthase"/>
    <property type="match status" value="1"/>
</dbReference>
<keyword evidence="6" id="KW-1185">Reference proteome</keyword>
<dbReference type="CDD" id="cd02576">
    <property type="entry name" value="PseudoU_synth_ScPUS7"/>
    <property type="match status" value="1"/>
</dbReference>
<dbReference type="PANTHER" id="PTHR13326">
    <property type="entry name" value="TRNA PSEUDOURIDINE SYNTHASE D"/>
    <property type="match status" value="1"/>
</dbReference>